<dbReference type="AlphaFoldDB" id="A0A9X9HT79"/>
<name>A0A9X9HT79_NEISU</name>
<organism evidence="3 4">
    <name type="scientific">Neisseria subflava</name>
    <dbReference type="NCBI Taxonomy" id="28449"/>
    <lineage>
        <taxon>Bacteria</taxon>
        <taxon>Pseudomonadati</taxon>
        <taxon>Pseudomonadota</taxon>
        <taxon>Betaproteobacteria</taxon>
        <taxon>Neisseriales</taxon>
        <taxon>Neisseriaceae</taxon>
        <taxon>Neisseria</taxon>
    </lineage>
</organism>
<keyword evidence="1" id="KW-0732">Signal</keyword>
<dbReference type="EMBL" id="CP073115">
    <property type="protein sequence ID" value="UTG69043.1"/>
    <property type="molecule type" value="Genomic_DNA"/>
</dbReference>
<dbReference type="Pfam" id="PF09832">
    <property type="entry name" value="DUF2059"/>
    <property type="match status" value="1"/>
</dbReference>
<reference evidence="3" key="1">
    <citation type="submission" date="2021-04" db="EMBL/GenBank/DDBJ databases">
        <title>Characterizing Neisseria spp. as novel respiratory pathobionts in bronchiectasis.</title>
        <authorList>
            <person name="Li L."/>
            <person name="Mac Aogain M."/>
            <person name="Xu T."/>
            <person name="Jaggi T.K."/>
            <person name="Chan L.Y."/>
            <person name="Keir H.R."/>
            <person name="Dicker A.J."/>
            <person name="Qu J."/>
            <person name="Liu Y."/>
            <person name="Chen H.S."/>
            <person name="Koh M.S."/>
            <person name="Ong T.H."/>
            <person name="Lim A.Y.H."/>
            <person name="Abisheganaden J."/>
            <person name="Low T.B."/>
            <person name="Oliver B.G."/>
            <person name="Tan N.S."/>
            <person name="Fang M."/>
            <person name="Chalmers J.D."/>
            <person name="Chotirmall S.H."/>
        </authorList>
    </citation>
    <scope>NUCLEOTIDE SEQUENCE</scope>
    <source>
        <strain evidence="3">TT0077</strain>
    </source>
</reference>
<feature type="domain" description="DUF2059" evidence="2">
    <location>
        <begin position="109"/>
        <end position="143"/>
    </location>
</feature>
<gene>
    <name evidence="3" type="ORF">KCG54_07400</name>
</gene>
<evidence type="ECO:0000259" key="2">
    <source>
        <dbReference type="Pfam" id="PF09832"/>
    </source>
</evidence>
<feature type="signal peptide" evidence="1">
    <location>
        <begin position="1"/>
        <end position="21"/>
    </location>
</feature>
<dbReference type="Proteomes" id="UP001057296">
    <property type="component" value="Chromosome"/>
</dbReference>
<dbReference type="InterPro" id="IPR018637">
    <property type="entry name" value="DUF2059"/>
</dbReference>
<protein>
    <submittedName>
        <fullName evidence="3">DUF2059 domain-containing protein</fullName>
    </submittedName>
</protein>
<accession>A0A9X9HT79</accession>
<evidence type="ECO:0000313" key="4">
    <source>
        <dbReference type="Proteomes" id="UP001057296"/>
    </source>
</evidence>
<sequence>MKLKTLLLPFAALALCANAFAATPSDESLERLYQVQKADLIFDQVFQDSEKMVMSFPQVKEMLANAPESKQRQLKAVMSKYLRQMYAEIRTPAVYAELRQITLNGMKTVYTQKEVDAMIDFYSSPEGQSILNKTSRYMEASVVPVMTLIHKKTERFSQKNLPKLEKDFYQIMCSGKNPAPACPKASNK</sequence>
<dbReference type="RefSeq" id="WP_107723464.1">
    <property type="nucleotide sequence ID" value="NZ_CP073115.1"/>
</dbReference>
<evidence type="ECO:0000256" key="1">
    <source>
        <dbReference type="SAM" id="SignalP"/>
    </source>
</evidence>
<feature type="chain" id="PRO_5040766515" evidence="1">
    <location>
        <begin position="22"/>
        <end position="188"/>
    </location>
</feature>
<proteinExistence type="predicted"/>
<evidence type="ECO:0000313" key="3">
    <source>
        <dbReference type="EMBL" id="UTG69043.1"/>
    </source>
</evidence>